<dbReference type="AlphaFoldDB" id="A0A7J0FU55"/>
<dbReference type="PANTHER" id="PTHR37610:SF100">
    <property type="entry name" value="COPIA-LIKE POLYPROTEIN_RETROTRANSPOSON"/>
    <property type="match status" value="1"/>
</dbReference>
<accession>A0A7J0FU55</accession>
<evidence type="ECO:0000259" key="2">
    <source>
        <dbReference type="Pfam" id="PF03732"/>
    </source>
</evidence>
<organism evidence="5 6">
    <name type="scientific">Actinidia rufa</name>
    <dbReference type="NCBI Taxonomy" id="165716"/>
    <lineage>
        <taxon>Eukaryota</taxon>
        <taxon>Viridiplantae</taxon>
        <taxon>Streptophyta</taxon>
        <taxon>Embryophyta</taxon>
        <taxon>Tracheophyta</taxon>
        <taxon>Spermatophyta</taxon>
        <taxon>Magnoliopsida</taxon>
        <taxon>eudicotyledons</taxon>
        <taxon>Gunneridae</taxon>
        <taxon>Pentapetalae</taxon>
        <taxon>asterids</taxon>
        <taxon>Ericales</taxon>
        <taxon>Actinidiaceae</taxon>
        <taxon>Actinidia</taxon>
    </lineage>
</organism>
<sequence length="768" mass="85847">MADAQEKIQKLISDISSPYFLHSADHPRNPLVDIALTHTNYGSWSRAITMALCAKNKSGFIDNSLPCPTDEDIKPLWKRVSTMVLSWLLNSIDKSITPSLTSCHTPYELWRELESRFTQGNHATIFKIQREISNLEQGNLNITNYYNHFKTLWDQLDSIDPPPKCTCNTATAWQKKVSNARVYQLLMGINESYHILRTQILAMDPLPNLGKIYGLLIAEEHTKTPQSVTTIQPIQEDSAMIITDNILPVRSASGSTHADLKSKTVIGVGEARNGLYYLRTSSSTVFAASTDIPHLWHQRLGHPSPANLPHSLVNRTINNACPCDACLRGKHTRLPFDLVLNKSDIPFSRIFVDIWGGYHTPSTCGARYFLTIVDDCTRTTWSPCHISPPASPLPNLTDIYTAEPLSSITQPIHDNIPQSPPTPPVASSSHSTPSMALPSPLPPTSLSPRPPPDVPLRPSRDHRPPRYLQDYICPTISTATATVASTSSPPQSSDPSSYRQAIKHEHWRDAISQELNAFDKNHTWTLTPLPPDKKPIDCNDLASIHQLQEFLSTKFQLKDLGKLKFEFLPSTHWSPDLSHHFSTGHHFCRKSPKAPSPMACFLSADSSLTITGYTYSDWASYPMTRRSTTGYFITLGDSPISWRTKKQSVVSRSSAEAEYRAMASTTCELLWLRQLLLDLAVPLSFPMSLHCDNQAALHIAKNPVFHERSKHIEIDCYLVRERVQQGLLQLHHVASTDQLADIFTKALGVDQFRCLKSKLGITSLHAPS</sequence>
<comment type="caution">
    <text evidence="5">The sequence shown here is derived from an EMBL/GenBank/DDBJ whole genome shotgun (WGS) entry which is preliminary data.</text>
</comment>
<dbReference type="Pfam" id="PF14244">
    <property type="entry name" value="Retrotran_gag_3"/>
    <property type="match status" value="1"/>
</dbReference>
<reference evidence="5 6" key="1">
    <citation type="submission" date="2019-07" db="EMBL/GenBank/DDBJ databases">
        <title>De Novo Assembly of kiwifruit Actinidia rufa.</title>
        <authorList>
            <person name="Sugita-Konishi S."/>
            <person name="Sato K."/>
            <person name="Mori E."/>
            <person name="Abe Y."/>
            <person name="Kisaki G."/>
            <person name="Hamano K."/>
            <person name="Suezawa K."/>
            <person name="Otani M."/>
            <person name="Fukuda T."/>
            <person name="Manabe T."/>
            <person name="Gomi K."/>
            <person name="Tabuchi M."/>
            <person name="Akimitsu K."/>
            <person name="Kataoka I."/>
        </authorList>
    </citation>
    <scope>NUCLEOTIDE SEQUENCE [LARGE SCALE GENOMIC DNA]</scope>
    <source>
        <strain evidence="6">cv. Fuchu</strain>
    </source>
</reference>
<feature type="domain" description="Retrotransposon Copia-like N-terminal" evidence="4">
    <location>
        <begin position="22"/>
        <end position="68"/>
    </location>
</feature>
<dbReference type="InterPro" id="IPR005162">
    <property type="entry name" value="Retrotrans_gag_dom"/>
</dbReference>
<dbReference type="OrthoDB" id="5544992at2759"/>
<evidence type="ECO:0000256" key="1">
    <source>
        <dbReference type="SAM" id="MobiDB-lite"/>
    </source>
</evidence>
<dbReference type="PANTHER" id="PTHR37610">
    <property type="entry name" value="CCHC-TYPE DOMAIN-CONTAINING PROTEIN"/>
    <property type="match status" value="1"/>
</dbReference>
<dbReference type="EMBL" id="BJWL01000015">
    <property type="protein sequence ID" value="GFZ02235.1"/>
    <property type="molecule type" value="Genomic_DNA"/>
</dbReference>
<dbReference type="InterPro" id="IPR029472">
    <property type="entry name" value="Copia-like_N"/>
</dbReference>
<dbReference type="InterPro" id="IPR043502">
    <property type="entry name" value="DNA/RNA_pol_sf"/>
</dbReference>
<feature type="domain" description="GAG-pre-integrase" evidence="3">
    <location>
        <begin position="274"/>
        <end position="331"/>
    </location>
</feature>
<proteinExistence type="predicted"/>
<dbReference type="Proteomes" id="UP000585474">
    <property type="component" value="Unassembled WGS sequence"/>
</dbReference>
<dbReference type="Pfam" id="PF03732">
    <property type="entry name" value="Retrotrans_gag"/>
    <property type="match status" value="1"/>
</dbReference>
<dbReference type="SUPFAM" id="SSF56672">
    <property type="entry name" value="DNA/RNA polymerases"/>
    <property type="match status" value="1"/>
</dbReference>
<feature type="region of interest" description="Disordered" evidence="1">
    <location>
        <begin position="410"/>
        <end position="466"/>
    </location>
</feature>
<evidence type="ECO:0000313" key="6">
    <source>
        <dbReference type="Proteomes" id="UP000585474"/>
    </source>
</evidence>
<evidence type="ECO:0000313" key="5">
    <source>
        <dbReference type="EMBL" id="GFZ02235.1"/>
    </source>
</evidence>
<protein>
    <submittedName>
        <fullName evidence="5">Uncharacterized protein</fullName>
    </submittedName>
</protein>
<dbReference type="InterPro" id="IPR025724">
    <property type="entry name" value="GAG-pre-integrase_dom"/>
</dbReference>
<evidence type="ECO:0000259" key="3">
    <source>
        <dbReference type="Pfam" id="PF13976"/>
    </source>
</evidence>
<name>A0A7J0FU55_9ERIC</name>
<feature type="domain" description="Retrotransposon gag" evidence="2">
    <location>
        <begin position="86"/>
        <end position="159"/>
    </location>
</feature>
<gene>
    <name evidence="5" type="ORF">Acr_15g0008430</name>
</gene>
<dbReference type="Pfam" id="PF13976">
    <property type="entry name" value="gag_pre-integrs"/>
    <property type="match status" value="1"/>
</dbReference>
<dbReference type="CDD" id="cd09272">
    <property type="entry name" value="RNase_HI_RT_Ty1"/>
    <property type="match status" value="1"/>
</dbReference>
<keyword evidence="6" id="KW-1185">Reference proteome</keyword>
<evidence type="ECO:0000259" key="4">
    <source>
        <dbReference type="Pfam" id="PF14244"/>
    </source>
</evidence>
<feature type="compositionally biased region" description="Pro residues" evidence="1">
    <location>
        <begin position="439"/>
        <end position="455"/>
    </location>
</feature>